<organism evidence="2 3">
    <name type="scientific">Ascobolus immersus RN42</name>
    <dbReference type="NCBI Taxonomy" id="1160509"/>
    <lineage>
        <taxon>Eukaryota</taxon>
        <taxon>Fungi</taxon>
        <taxon>Dikarya</taxon>
        <taxon>Ascomycota</taxon>
        <taxon>Pezizomycotina</taxon>
        <taxon>Pezizomycetes</taxon>
        <taxon>Pezizales</taxon>
        <taxon>Ascobolaceae</taxon>
        <taxon>Ascobolus</taxon>
    </lineage>
</organism>
<sequence>MKKELMKINPSRPIYRLHEERDHGPQVPPPPVFLPLLHRAFLLHRLLLFNGLFPSIAVSSAIICHRPLLLHRYLYPPPPYPPVALLLHRPPLLTSHPPSIGIFINLLHRS</sequence>
<evidence type="ECO:0000313" key="2">
    <source>
        <dbReference type="EMBL" id="RPA71732.1"/>
    </source>
</evidence>
<dbReference type="Proteomes" id="UP000275078">
    <property type="component" value="Unassembled WGS sequence"/>
</dbReference>
<keyword evidence="1" id="KW-0812">Transmembrane</keyword>
<keyword evidence="3" id="KW-1185">Reference proteome</keyword>
<accession>A0A3N4HB86</accession>
<evidence type="ECO:0000256" key="1">
    <source>
        <dbReference type="SAM" id="Phobius"/>
    </source>
</evidence>
<dbReference type="EMBL" id="ML119903">
    <property type="protein sequence ID" value="RPA71732.1"/>
    <property type="molecule type" value="Genomic_DNA"/>
</dbReference>
<evidence type="ECO:0000313" key="3">
    <source>
        <dbReference type="Proteomes" id="UP000275078"/>
    </source>
</evidence>
<feature type="transmembrane region" description="Helical" evidence="1">
    <location>
        <begin position="42"/>
        <end position="64"/>
    </location>
</feature>
<keyword evidence="1" id="KW-0472">Membrane</keyword>
<keyword evidence="1" id="KW-1133">Transmembrane helix</keyword>
<proteinExistence type="predicted"/>
<reference evidence="2 3" key="1">
    <citation type="journal article" date="2018" name="Nat. Ecol. Evol.">
        <title>Pezizomycetes genomes reveal the molecular basis of ectomycorrhizal truffle lifestyle.</title>
        <authorList>
            <person name="Murat C."/>
            <person name="Payen T."/>
            <person name="Noel B."/>
            <person name="Kuo A."/>
            <person name="Morin E."/>
            <person name="Chen J."/>
            <person name="Kohler A."/>
            <person name="Krizsan K."/>
            <person name="Balestrini R."/>
            <person name="Da Silva C."/>
            <person name="Montanini B."/>
            <person name="Hainaut M."/>
            <person name="Levati E."/>
            <person name="Barry K.W."/>
            <person name="Belfiori B."/>
            <person name="Cichocki N."/>
            <person name="Clum A."/>
            <person name="Dockter R.B."/>
            <person name="Fauchery L."/>
            <person name="Guy J."/>
            <person name="Iotti M."/>
            <person name="Le Tacon F."/>
            <person name="Lindquist E.A."/>
            <person name="Lipzen A."/>
            <person name="Malagnac F."/>
            <person name="Mello A."/>
            <person name="Molinier V."/>
            <person name="Miyauchi S."/>
            <person name="Poulain J."/>
            <person name="Riccioni C."/>
            <person name="Rubini A."/>
            <person name="Sitrit Y."/>
            <person name="Splivallo R."/>
            <person name="Traeger S."/>
            <person name="Wang M."/>
            <person name="Zifcakova L."/>
            <person name="Wipf D."/>
            <person name="Zambonelli A."/>
            <person name="Paolocci F."/>
            <person name="Nowrousian M."/>
            <person name="Ottonello S."/>
            <person name="Baldrian P."/>
            <person name="Spatafora J.W."/>
            <person name="Henrissat B."/>
            <person name="Nagy L.G."/>
            <person name="Aury J.M."/>
            <person name="Wincker P."/>
            <person name="Grigoriev I.V."/>
            <person name="Bonfante P."/>
            <person name="Martin F.M."/>
        </authorList>
    </citation>
    <scope>NUCLEOTIDE SEQUENCE [LARGE SCALE GENOMIC DNA]</scope>
    <source>
        <strain evidence="2 3">RN42</strain>
    </source>
</reference>
<name>A0A3N4HB86_ASCIM</name>
<dbReference type="AlphaFoldDB" id="A0A3N4HB86"/>
<gene>
    <name evidence="2" type="ORF">BJ508DRAFT_335740</name>
</gene>
<protein>
    <submittedName>
        <fullName evidence="2">Uncharacterized protein</fullName>
    </submittedName>
</protein>